<dbReference type="PANTHER" id="PTHR43279:SF1">
    <property type="entry name" value="CATECHOL-2,3-DIOXYGENASE"/>
    <property type="match status" value="1"/>
</dbReference>
<dbReference type="EMBL" id="JAWDIP010000003">
    <property type="protein sequence ID" value="MDY0395143.1"/>
    <property type="molecule type" value="Genomic_DNA"/>
</dbReference>
<dbReference type="Proteomes" id="UP001281447">
    <property type="component" value="Unassembled WGS sequence"/>
</dbReference>
<comment type="caution">
    <text evidence="2">The sequence shown here is derived from an EMBL/GenBank/DDBJ whole genome shotgun (WGS) entry which is preliminary data.</text>
</comment>
<evidence type="ECO:0000313" key="3">
    <source>
        <dbReference type="Proteomes" id="UP001281447"/>
    </source>
</evidence>
<name>A0ABU5C8I4_9BACI</name>
<dbReference type="PROSITE" id="PS51819">
    <property type="entry name" value="VOC"/>
    <property type="match status" value="1"/>
</dbReference>
<dbReference type="InterPro" id="IPR029068">
    <property type="entry name" value="Glyas_Bleomycin-R_OHBP_Dase"/>
</dbReference>
<organism evidence="2 3">
    <name type="scientific">Tigheibacillus halophilus</name>
    <dbReference type="NCBI Taxonomy" id="361280"/>
    <lineage>
        <taxon>Bacteria</taxon>
        <taxon>Bacillati</taxon>
        <taxon>Bacillota</taxon>
        <taxon>Bacilli</taxon>
        <taxon>Bacillales</taxon>
        <taxon>Bacillaceae</taxon>
        <taxon>Tigheibacillus</taxon>
    </lineage>
</organism>
<dbReference type="SUPFAM" id="SSF54593">
    <property type="entry name" value="Glyoxalase/Bleomycin resistance protein/Dihydroxybiphenyl dioxygenase"/>
    <property type="match status" value="2"/>
</dbReference>
<gene>
    <name evidence="2" type="ORF">RWE15_12835</name>
</gene>
<dbReference type="PANTHER" id="PTHR43279">
    <property type="entry name" value="CATECHOL-2,3-DIOXYGENASE"/>
    <property type="match status" value="1"/>
</dbReference>
<keyword evidence="3" id="KW-1185">Reference proteome</keyword>
<feature type="domain" description="VOC" evidence="1">
    <location>
        <begin position="78"/>
        <end position="138"/>
    </location>
</feature>
<dbReference type="Pfam" id="PF00903">
    <property type="entry name" value="Glyoxalase"/>
    <property type="match status" value="1"/>
</dbReference>
<reference evidence="2 3" key="1">
    <citation type="submission" date="2023-10" db="EMBL/GenBank/DDBJ databases">
        <title>Virgibacillus halophilus 5B73C genome.</title>
        <authorList>
            <person name="Miliotis G."/>
            <person name="Sengupta P."/>
            <person name="Hameed A."/>
            <person name="Chuvochina M."/>
            <person name="Mcdonagh F."/>
            <person name="Simpson A.C."/>
            <person name="Singh N.K."/>
            <person name="Rekha P.D."/>
            <person name="Raman K."/>
            <person name="Hugenholtz P."/>
            <person name="Venkateswaran K."/>
        </authorList>
    </citation>
    <scope>NUCLEOTIDE SEQUENCE [LARGE SCALE GENOMIC DNA]</scope>
    <source>
        <strain evidence="2 3">5B73C</strain>
    </source>
</reference>
<accession>A0ABU5C8I4</accession>
<protein>
    <submittedName>
        <fullName evidence="2">VOC family protein</fullName>
    </submittedName>
</protein>
<evidence type="ECO:0000313" key="2">
    <source>
        <dbReference type="EMBL" id="MDY0395143.1"/>
    </source>
</evidence>
<proteinExistence type="predicted"/>
<sequence>MRHILQSGQQLGAADHLVSEALYFSDPDGNGIEVYHDRPSNLWQWENRQVSMTTDPLDANDILAEPDIAWQGLPEHTLMGHIHLHVSDLEEAEAFYVQGLGFRIATTYPGALFLSTADYHHHIGLNVWNGNGAKKTIS</sequence>
<evidence type="ECO:0000259" key="1">
    <source>
        <dbReference type="PROSITE" id="PS51819"/>
    </source>
</evidence>
<dbReference type="InterPro" id="IPR004360">
    <property type="entry name" value="Glyas_Fos-R_dOase_dom"/>
</dbReference>
<dbReference type="InterPro" id="IPR037523">
    <property type="entry name" value="VOC_core"/>
</dbReference>
<dbReference type="Gene3D" id="3.10.180.10">
    <property type="entry name" value="2,3-Dihydroxybiphenyl 1,2-Dioxygenase, domain 1"/>
    <property type="match status" value="2"/>
</dbReference>